<dbReference type="PANTHER" id="PTHR43046">
    <property type="entry name" value="GDP-MANNOSE MANNOSYL HYDROLASE"/>
    <property type="match status" value="1"/>
</dbReference>
<protein>
    <submittedName>
        <fullName evidence="5">NUDIX domain-containing protein</fullName>
    </submittedName>
</protein>
<comment type="cofactor">
    <cofactor evidence="1">
        <name>Mg(2+)</name>
        <dbReference type="ChEBI" id="CHEBI:18420"/>
    </cofactor>
</comment>
<feature type="domain" description="Nudix hydrolase" evidence="4">
    <location>
        <begin position="6"/>
        <end position="144"/>
    </location>
</feature>
<reference evidence="5 6" key="1">
    <citation type="submission" date="2022-10" db="EMBL/GenBank/DDBJ databases">
        <title>The complete genomes of actinobacterial strains from the NBC collection.</title>
        <authorList>
            <person name="Joergensen T.S."/>
            <person name="Alvarez Arevalo M."/>
            <person name="Sterndorff E.B."/>
            <person name="Faurdal D."/>
            <person name="Vuksanovic O."/>
            <person name="Mourched A.-S."/>
            <person name="Charusanti P."/>
            <person name="Shaw S."/>
            <person name="Blin K."/>
            <person name="Weber T."/>
        </authorList>
    </citation>
    <scope>NUCLEOTIDE SEQUENCE [LARGE SCALE GENOMIC DNA]</scope>
    <source>
        <strain evidence="5 6">NBC_00123</strain>
    </source>
</reference>
<dbReference type="PANTHER" id="PTHR43046:SF14">
    <property type="entry name" value="MUTT_NUDIX FAMILY PROTEIN"/>
    <property type="match status" value="1"/>
</dbReference>
<dbReference type="CDD" id="cd18880">
    <property type="entry name" value="NUDIX_ADPRase"/>
    <property type="match status" value="1"/>
</dbReference>
<name>A0ABZ1LL15_9ACTN</name>
<keyword evidence="2" id="KW-0378">Hydrolase</keyword>
<dbReference type="Gene3D" id="3.90.79.10">
    <property type="entry name" value="Nucleoside Triphosphate Pyrophosphohydrolase"/>
    <property type="match status" value="1"/>
</dbReference>
<gene>
    <name evidence="5" type="ORF">OG814_38285</name>
</gene>
<dbReference type="PROSITE" id="PS51462">
    <property type="entry name" value="NUDIX"/>
    <property type="match status" value="1"/>
</dbReference>
<keyword evidence="6" id="KW-1185">Reference proteome</keyword>
<evidence type="ECO:0000313" key="6">
    <source>
        <dbReference type="Proteomes" id="UP001622594"/>
    </source>
</evidence>
<evidence type="ECO:0000256" key="2">
    <source>
        <dbReference type="ARBA" id="ARBA00022801"/>
    </source>
</evidence>
<dbReference type="RefSeq" id="WP_327159882.1">
    <property type="nucleotide sequence ID" value="NZ_CP108062.1"/>
</dbReference>
<evidence type="ECO:0000256" key="3">
    <source>
        <dbReference type="SAM" id="MobiDB-lite"/>
    </source>
</evidence>
<dbReference type="EMBL" id="CP108188">
    <property type="protein sequence ID" value="WTR74720.1"/>
    <property type="molecule type" value="Genomic_DNA"/>
</dbReference>
<sequence>MTVPTRIRTSAKAVVLHEGSVLLTRNIWNGGEGRFLPGGGQETGELLPDTVRREVREETGLTVRVGPLLWVLEGWIDDPGPLAAENHHRVEIVFLCTVVGSPELLGGTEEDVDQIGLDWVPLEKIASLENLSPRYRDHLPLLASGDIPRASYLERRGVSPSDLARPAPPGGSRDERRPSSGAPAGP</sequence>
<dbReference type="SUPFAM" id="SSF55811">
    <property type="entry name" value="Nudix"/>
    <property type="match status" value="1"/>
</dbReference>
<organism evidence="5 6">
    <name type="scientific">Streptomyces zaomyceticus</name>
    <dbReference type="NCBI Taxonomy" id="68286"/>
    <lineage>
        <taxon>Bacteria</taxon>
        <taxon>Bacillati</taxon>
        <taxon>Actinomycetota</taxon>
        <taxon>Actinomycetes</taxon>
        <taxon>Kitasatosporales</taxon>
        <taxon>Streptomycetaceae</taxon>
        <taxon>Streptomyces</taxon>
    </lineage>
</organism>
<dbReference type="InterPro" id="IPR015797">
    <property type="entry name" value="NUDIX_hydrolase-like_dom_sf"/>
</dbReference>
<dbReference type="InterPro" id="IPR000086">
    <property type="entry name" value="NUDIX_hydrolase_dom"/>
</dbReference>
<dbReference type="InterPro" id="IPR020084">
    <property type="entry name" value="NUDIX_hydrolase_CS"/>
</dbReference>
<proteinExistence type="predicted"/>
<evidence type="ECO:0000313" key="5">
    <source>
        <dbReference type="EMBL" id="WTR74720.1"/>
    </source>
</evidence>
<feature type="region of interest" description="Disordered" evidence="3">
    <location>
        <begin position="154"/>
        <end position="186"/>
    </location>
</feature>
<accession>A0ABZ1LL15</accession>
<dbReference type="Pfam" id="PF00293">
    <property type="entry name" value="NUDIX"/>
    <property type="match status" value="1"/>
</dbReference>
<dbReference type="Proteomes" id="UP001622594">
    <property type="component" value="Chromosome"/>
</dbReference>
<dbReference type="PROSITE" id="PS00893">
    <property type="entry name" value="NUDIX_BOX"/>
    <property type="match status" value="1"/>
</dbReference>
<evidence type="ECO:0000259" key="4">
    <source>
        <dbReference type="PROSITE" id="PS51462"/>
    </source>
</evidence>
<evidence type="ECO:0000256" key="1">
    <source>
        <dbReference type="ARBA" id="ARBA00001946"/>
    </source>
</evidence>